<reference evidence="2" key="1">
    <citation type="submission" date="2022-03" db="EMBL/GenBank/DDBJ databases">
        <authorList>
            <person name="Martin H S."/>
        </authorList>
    </citation>
    <scope>NUCLEOTIDE SEQUENCE</scope>
</reference>
<dbReference type="Proteomes" id="UP000837857">
    <property type="component" value="Chromosome 2"/>
</dbReference>
<feature type="region of interest" description="Disordered" evidence="1">
    <location>
        <begin position="1"/>
        <end position="27"/>
    </location>
</feature>
<sequence length="194" mass="21234">MRCDGKSRHLLEHRPRRSRQSSSMSNHMEVTLLGPCSRCSSVMIFSTTTSIMHRANSMTNIAKFEPWWWNWKAPGKGPAGGQAATYVARVDTPDRAIVTPSSASLSSDLLVAHSAFDRLQQRLYRVCPRAALSPTAAGMGAASDAGTGWLVKRESLLDPPVGKPTARVSATVSRSRLCAGVECDDLYWLLQRSM</sequence>
<feature type="non-terminal residue" evidence="2">
    <location>
        <position position="194"/>
    </location>
</feature>
<evidence type="ECO:0000256" key="1">
    <source>
        <dbReference type="SAM" id="MobiDB-lite"/>
    </source>
</evidence>
<dbReference type="EMBL" id="OW152814">
    <property type="protein sequence ID" value="CAH2049885.1"/>
    <property type="molecule type" value="Genomic_DNA"/>
</dbReference>
<organism evidence="2 3">
    <name type="scientific">Iphiclides podalirius</name>
    <name type="common">scarce swallowtail</name>
    <dbReference type="NCBI Taxonomy" id="110791"/>
    <lineage>
        <taxon>Eukaryota</taxon>
        <taxon>Metazoa</taxon>
        <taxon>Ecdysozoa</taxon>
        <taxon>Arthropoda</taxon>
        <taxon>Hexapoda</taxon>
        <taxon>Insecta</taxon>
        <taxon>Pterygota</taxon>
        <taxon>Neoptera</taxon>
        <taxon>Endopterygota</taxon>
        <taxon>Lepidoptera</taxon>
        <taxon>Glossata</taxon>
        <taxon>Ditrysia</taxon>
        <taxon>Papilionoidea</taxon>
        <taxon>Papilionidae</taxon>
        <taxon>Papilioninae</taxon>
        <taxon>Iphiclides</taxon>
    </lineage>
</organism>
<evidence type="ECO:0000313" key="3">
    <source>
        <dbReference type="Proteomes" id="UP000837857"/>
    </source>
</evidence>
<evidence type="ECO:0000313" key="2">
    <source>
        <dbReference type="EMBL" id="CAH2049885.1"/>
    </source>
</evidence>
<protein>
    <submittedName>
        <fullName evidence="2">Uncharacterized protein</fullName>
    </submittedName>
</protein>
<name>A0ABN8I725_9NEOP</name>
<keyword evidence="3" id="KW-1185">Reference proteome</keyword>
<gene>
    <name evidence="2" type="ORF">IPOD504_LOCUS7072</name>
</gene>
<proteinExistence type="predicted"/>
<feature type="compositionally biased region" description="Basic and acidic residues" evidence="1">
    <location>
        <begin position="1"/>
        <end position="13"/>
    </location>
</feature>
<accession>A0ABN8I725</accession>